<feature type="region of interest" description="Disordered" evidence="5">
    <location>
        <begin position="431"/>
        <end position="500"/>
    </location>
</feature>
<dbReference type="PANTHER" id="PTHR31719">
    <property type="entry name" value="NAC TRANSCRIPTION FACTOR 56"/>
    <property type="match status" value="1"/>
</dbReference>
<gene>
    <name evidence="7" type="ORF">URODEC1_LOCUS27907</name>
</gene>
<keyword evidence="8" id="KW-1185">Reference proteome</keyword>
<keyword evidence="4" id="KW-0539">Nucleus</keyword>
<proteinExistence type="predicted"/>
<dbReference type="Proteomes" id="UP001497457">
    <property type="component" value="Chromosome 15b"/>
</dbReference>
<name>A0ABC8XUD6_9POAL</name>
<dbReference type="InterPro" id="IPR036093">
    <property type="entry name" value="NAC_dom_sf"/>
</dbReference>
<evidence type="ECO:0000256" key="1">
    <source>
        <dbReference type="ARBA" id="ARBA00023015"/>
    </source>
</evidence>
<dbReference type="PROSITE" id="PS51005">
    <property type="entry name" value="NAC"/>
    <property type="match status" value="1"/>
</dbReference>
<evidence type="ECO:0000256" key="3">
    <source>
        <dbReference type="ARBA" id="ARBA00023163"/>
    </source>
</evidence>
<feature type="compositionally biased region" description="Low complexity" evidence="5">
    <location>
        <begin position="455"/>
        <end position="469"/>
    </location>
</feature>
<keyword evidence="2" id="KW-0238">DNA-binding</keyword>
<protein>
    <recommendedName>
        <fullName evidence="6">NAC domain-containing protein</fullName>
    </recommendedName>
</protein>
<feature type="region of interest" description="Disordered" evidence="5">
    <location>
        <begin position="1"/>
        <end position="23"/>
    </location>
</feature>
<evidence type="ECO:0000259" key="6">
    <source>
        <dbReference type="PROSITE" id="PS51005"/>
    </source>
</evidence>
<keyword evidence="1" id="KW-0805">Transcription regulation</keyword>
<evidence type="ECO:0000256" key="2">
    <source>
        <dbReference type="ARBA" id="ARBA00023125"/>
    </source>
</evidence>
<keyword evidence="3" id="KW-0804">Transcription</keyword>
<dbReference type="PANTHER" id="PTHR31719:SF43">
    <property type="entry name" value="NAC TRANSCRIPTION FACTOR 56"/>
    <property type="match status" value="1"/>
</dbReference>
<dbReference type="EMBL" id="OZ075125">
    <property type="protein sequence ID" value="CAL4933013.1"/>
    <property type="molecule type" value="Genomic_DNA"/>
</dbReference>
<dbReference type="AlphaFoldDB" id="A0ABC8XUD6"/>
<accession>A0ABC8XUD6</accession>
<feature type="compositionally biased region" description="Low complexity" evidence="5">
    <location>
        <begin position="481"/>
        <end position="492"/>
    </location>
</feature>
<evidence type="ECO:0000256" key="4">
    <source>
        <dbReference type="ARBA" id="ARBA00023242"/>
    </source>
</evidence>
<evidence type="ECO:0000256" key="5">
    <source>
        <dbReference type="SAM" id="MobiDB-lite"/>
    </source>
</evidence>
<dbReference type="Pfam" id="PF02365">
    <property type="entry name" value="NAM"/>
    <property type="match status" value="1"/>
</dbReference>
<reference evidence="8" key="1">
    <citation type="submission" date="2024-06" db="EMBL/GenBank/DDBJ databases">
        <authorList>
            <person name="Ryan C."/>
        </authorList>
    </citation>
    <scope>NUCLEOTIDE SEQUENCE [LARGE SCALE GENOMIC DNA]</scope>
</reference>
<organism evidence="7 8">
    <name type="scientific">Urochloa decumbens</name>
    <dbReference type="NCBI Taxonomy" id="240449"/>
    <lineage>
        <taxon>Eukaryota</taxon>
        <taxon>Viridiplantae</taxon>
        <taxon>Streptophyta</taxon>
        <taxon>Embryophyta</taxon>
        <taxon>Tracheophyta</taxon>
        <taxon>Spermatophyta</taxon>
        <taxon>Magnoliopsida</taxon>
        <taxon>Liliopsida</taxon>
        <taxon>Poales</taxon>
        <taxon>Poaceae</taxon>
        <taxon>PACMAD clade</taxon>
        <taxon>Panicoideae</taxon>
        <taxon>Panicodae</taxon>
        <taxon>Paniceae</taxon>
        <taxon>Melinidinae</taxon>
        <taxon>Urochloa</taxon>
    </lineage>
</organism>
<dbReference type="InterPro" id="IPR003441">
    <property type="entry name" value="NAC-dom"/>
</dbReference>
<reference evidence="7 8" key="2">
    <citation type="submission" date="2024-10" db="EMBL/GenBank/DDBJ databases">
        <authorList>
            <person name="Ryan C."/>
        </authorList>
    </citation>
    <scope>NUCLEOTIDE SEQUENCE [LARGE SCALE GENOMIC DNA]</scope>
</reference>
<feature type="domain" description="NAC" evidence="6">
    <location>
        <begin position="141"/>
        <end position="281"/>
    </location>
</feature>
<dbReference type="GO" id="GO:0003677">
    <property type="term" value="F:DNA binding"/>
    <property type="evidence" value="ECO:0007669"/>
    <property type="project" value="UniProtKB-KW"/>
</dbReference>
<sequence length="515" mass="57168">MGALRRPPRTHASPHSLAFTHPPDARALLPRRPRFPAAATATHEPATVRSPSGSLLTRFNSCSSSVIATIFILLVMSRVRLYLGLQSFFFPFCRNMISESGTLQFSKKKKKKKESGTLLIIVVSSLTTMCSPDPVLKLEALDISIRDSWSDEELVRFLAERKAEDSLPQDVLPGLDFSVVDPRDFTVDMWYLIWSDNQQPYDSAIENGIRKAKNGYWKPVASSRIPTSTGILGMKIVLEFYEGQTSCGKTTGWMMHEYQVEQNDEANLLQDYKSLCKVFFQGDRKLGAESQQNSLNVDAPNDSLESYLQYLAKQEEPKVTADLNEEEVSSKFQFEQKPLSAVDVIDVIATGDYIELNDLLTSEASASTSENSSKRSMISEEYFNSDALLSEILKGSNTSDGQNQDHKFSIAAPTKSANVVLSPSEQGLVQIHDSNRMAPGTSQQKPVPEGERGQHSSQGFQQQSPSMSSCFPSNHVKRSHSNSSSSSQCSTKSQKEHSTRKFGKIGKKYCCFGSF</sequence>
<dbReference type="Gene3D" id="2.170.150.80">
    <property type="entry name" value="NAC domain"/>
    <property type="match status" value="1"/>
</dbReference>
<dbReference type="SUPFAM" id="SSF101941">
    <property type="entry name" value="NAC domain"/>
    <property type="match status" value="1"/>
</dbReference>
<evidence type="ECO:0000313" key="7">
    <source>
        <dbReference type="EMBL" id="CAL4933013.1"/>
    </source>
</evidence>
<evidence type="ECO:0000313" key="8">
    <source>
        <dbReference type="Proteomes" id="UP001497457"/>
    </source>
</evidence>